<dbReference type="HOGENOM" id="CLU_005053_2_0_1"/>
<keyword evidence="4" id="KW-1185">Reference proteome</keyword>
<feature type="compositionally biased region" description="Polar residues" evidence="1">
    <location>
        <begin position="876"/>
        <end position="902"/>
    </location>
</feature>
<feature type="region of interest" description="Disordered" evidence="1">
    <location>
        <begin position="927"/>
        <end position="947"/>
    </location>
</feature>
<dbReference type="OrthoDB" id="5300331at2759"/>
<feature type="region of interest" description="Disordered" evidence="1">
    <location>
        <begin position="138"/>
        <end position="184"/>
    </location>
</feature>
<evidence type="ECO:0000256" key="1">
    <source>
        <dbReference type="SAM" id="MobiDB-lite"/>
    </source>
</evidence>
<accession>N1JEA4</accession>
<feature type="compositionally biased region" description="Polar residues" evidence="1">
    <location>
        <begin position="42"/>
        <end position="53"/>
    </location>
</feature>
<feature type="region of interest" description="Disordered" evidence="1">
    <location>
        <begin position="793"/>
        <end position="839"/>
    </location>
</feature>
<sequence>MKMRKASLSSAHLKLGPCKSQVTMTPTKKSSRLRRMSRFLPQLNTETKSQQHLQPAIPRKPVPSQPVEPLATRRSDPVNTGSPLTPRPDVSPELCPGSSAKLRKRPGLITSGSLLALSTEDVPKSRAASWYSYAVPDSAEARSNPTSLNVPGMGGEAEKEPTSAKLRKSWLPGSRARSARNKSPDQIDELPAWINAGNSKIQYNLQYLCQGEEVPELWNETADTLVYLWPRETGHGPQFRVPYSILQSSRRLCNRIRDNQPLVLDICDESLSLRLEECPQQNIGTPPYTPNQCSGPGSIQSKGSLNSLDQSCIYHLYFPIDLSSQEIPCSPNDSQKLVDVRNLFALLTSQPLVATPLCPSNFKTLLAVSVLLKEFDFSNEDGSSFGTAVDLSFSFCLKELPQLADCRDSNQTTIEALILAEAMKSTELYNEAFAHAVGKYSALVSPKSSSCLSFISPLTRNRLEKSYRDLRQRVRAVNDRLIDFEFPSLFAGIAASNTMAESKLVRFKQWRISFAAFRKHVLSYYKELHGQWPPKASSKKNNFIESGLNRMVLKSFYSDLCDLYDFLADRESLTTRVYDGDNEEESVAAASCATALRKLLDEYDRSSPPVQPPIPFDISLVPSVESIEPTFYGLGPMDQYKKMHQKLTESEVSLILAKSHNLDSDYKTPFIEAFKAFELKEGRGRSAAELSEQRYGHWIFLYACIQALPLLVTDAPGLQYTDGVEYFLCQVPLGNLPWVEDQSQVKMTWFGVQGGQQIVSLPSDVVHHGVEATYRRSHCWVAAEKWVASEQNSIMSEPQEDEDFSPLSPPPGFSGSSFGLRQGTATQEKNSETVSRCSSRNSCSSISQLQLRGRSRQCPRNSIILGLERVQIDFDGNQSYGKPGSRGNSPVSHNCRSQSRTGEGTESRDLGSSTFDDILHSMVADKKVVQAKNESVKDAKKRNRYKR</sequence>
<name>N1JEA4_BLUG1</name>
<feature type="compositionally biased region" description="Polar residues" evidence="1">
    <location>
        <begin position="823"/>
        <end position="834"/>
    </location>
</feature>
<dbReference type="InParanoid" id="N1JEA4"/>
<dbReference type="PANTHER" id="PTHR39601">
    <property type="entry name" value="CHORIOGENIN HMINOR"/>
    <property type="match status" value="1"/>
</dbReference>
<organism evidence="3 4">
    <name type="scientific">Blumeria graminis f. sp. hordei (strain DH14)</name>
    <name type="common">Barley powdery mildew</name>
    <name type="synonym">Oidium monilioides f. sp. hordei</name>
    <dbReference type="NCBI Taxonomy" id="546991"/>
    <lineage>
        <taxon>Eukaryota</taxon>
        <taxon>Fungi</taxon>
        <taxon>Dikarya</taxon>
        <taxon>Ascomycota</taxon>
        <taxon>Pezizomycotina</taxon>
        <taxon>Leotiomycetes</taxon>
        <taxon>Erysiphales</taxon>
        <taxon>Erysiphaceae</taxon>
        <taxon>Blumeria</taxon>
        <taxon>Blumeria hordei</taxon>
    </lineage>
</organism>
<feature type="compositionally biased region" description="Basic and acidic residues" evidence="1">
    <location>
        <begin position="927"/>
        <end position="938"/>
    </location>
</feature>
<feature type="region of interest" description="Disordered" evidence="1">
    <location>
        <begin position="876"/>
        <end position="913"/>
    </location>
</feature>
<reference evidence="3 4" key="1">
    <citation type="journal article" date="2010" name="Science">
        <title>Genome expansion and gene loss in powdery mildew fungi reveal tradeoffs in extreme parasitism.</title>
        <authorList>
            <person name="Spanu P.D."/>
            <person name="Abbott J.C."/>
            <person name="Amselem J."/>
            <person name="Burgis T.A."/>
            <person name="Soanes D.M."/>
            <person name="Stueber K."/>
            <person name="Ver Loren van Themaat E."/>
            <person name="Brown J.K.M."/>
            <person name="Butcher S.A."/>
            <person name="Gurr S.J."/>
            <person name="Lebrun M.-H."/>
            <person name="Ridout C.J."/>
            <person name="Schulze-Lefert P."/>
            <person name="Talbot N.J."/>
            <person name="Ahmadinejad N."/>
            <person name="Ametz C."/>
            <person name="Barton G.R."/>
            <person name="Benjdia M."/>
            <person name="Bidzinski P."/>
            <person name="Bindschedler L.V."/>
            <person name="Both M."/>
            <person name="Brewer M.T."/>
            <person name="Cadle-Davidson L."/>
            <person name="Cadle-Davidson M.M."/>
            <person name="Collemare J."/>
            <person name="Cramer R."/>
            <person name="Frenkel O."/>
            <person name="Godfrey D."/>
            <person name="Harriman J."/>
            <person name="Hoede C."/>
            <person name="King B.C."/>
            <person name="Klages S."/>
            <person name="Kleemann J."/>
            <person name="Knoll D."/>
            <person name="Koti P.S."/>
            <person name="Kreplak J."/>
            <person name="Lopez-Ruiz F.J."/>
            <person name="Lu X."/>
            <person name="Maekawa T."/>
            <person name="Mahanil S."/>
            <person name="Micali C."/>
            <person name="Milgroom M.G."/>
            <person name="Montana G."/>
            <person name="Noir S."/>
            <person name="O'Connell R.J."/>
            <person name="Oberhaensli S."/>
            <person name="Parlange F."/>
            <person name="Pedersen C."/>
            <person name="Quesneville H."/>
            <person name="Reinhardt R."/>
            <person name="Rott M."/>
            <person name="Sacristan S."/>
            <person name="Schmidt S.M."/>
            <person name="Schoen M."/>
            <person name="Skamnioti P."/>
            <person name="Sommer H."/>
            <person name="Stephens A."/>
            <person name="Takahara H."/>
            <person name="Thordal-Christensen H."/>
            <person name="Vigouroux M."/>
            <person name="Wessling R."/>
            <person name="Wicker T."/>
            <person name="Panstruga R."/>
        </authorList>
    </citation>
    <scope>NUCLEOTIDE SEQUENCE [LARGE SCALE GENOMIC DNA]</scope>
    <source>
        <strain evidence="3">DH14</strain>
    </source>
</reference>
<dbReference type="Proteomes" id="UP000015441">
    <property type="component" value="Unassembled WGS sequence"/>
</dbReference>
<gene>
    <name evidence="3" type="ORF">BGHDH14_bgh05359</name>
</gene>
<dbReference type="InterPro" id="IPR058317">
    <property type="entry name" value="DUF8004"/>
</dbReference>
<evidence type="ECO:0000313" key="4">
    <source>
        <dbReference type="Proteomes" id="UP000015441"/>
    </source>
</evidence>
<dbReference type="AlphaFoldDB" id="N1JEA4"/>
<evidence type="ECO:0000259" key="2">
    <source>
        <dbReference type="Pfam" id="PF26013"/>
    </source>
</evidence>
<dbReference type="Pfam" id="PF26013">
    <property type="entry name" value="DUF8004"/>
    <property type="match status" value="1"/>
</dbReference>
<protein>
    <recommendedName>
        <fullName evidence="2">DUF8004 domain-containing protein</fullName>
    </recommendedName>
</protein>
<dbReference type="eggNOG" id="ENOG502QUVC">
    <property type="taxonomic scope" value="Eukaryota"/>
</dbReference>
<dbReference type="PANTHER" id="PTHR39601:SF2">
    <property type="entry name" value="CHORIOGENIN HMINOR"/>
    <property type="match status" value="1"/>
</dbReference>
<evidence type="ECO:0000313" key="3">
    <source>
        <dbReference type="EMBL" id="CCU76083.1"/>
    </source>
</evidence>
<feature type="domain" description="DUF8004" evidence="2">
    <location>
        <begin position="393"/>
        <end position="486"/>
    </location>
</feature>
<dbReference type="STRING" id="546991.N1JEA4"/>
<feature type="region of interest" description="Disordered" evidence="1">
    <location>
        <begin position="1"/>
        <end position="103"/>
    </location>
</feature>
<proteinExistence type="predicted"/>
<dbReference type="EMBL" id="CAUH01002135">
    <property type="protein sequence ID" value="CCU76083.1"/>
    <property type="molecule type" value="Genomic_DNA"/>
</dbReference>
<comment type="caution">
    <text evidence="3">The sequence shown here is derived from an EMBL/GenBank/DDBJ whole genome shotgun (WGS) entry which is preliminary data.</text>
</comment>